<keyword evidence="3" id="KW-1185">Reference proteome</keyword>
<dbReference type="EMBL" id="JARJLG010000412">
    <property type="protein sequence ID" value="KAJ7712966.1"/>
    <property type="molecule type" value="Genomic_DNA"/>
</dbReference>
<proteinExistence type="predicted"/>
<feature type="region of interest" description="Disordered" evidence="1">
    <location>
        <begin position="315"/>
        <end position="404"/>
    </location>
</feature>
<feature type="compositionally biased region" description="Low complexity" evidence="1">
    <location>
        <begin position="629"/>
        <end position="685"/>
    </location>
</feature>
<feature type="compositionally biased region" description="Acidic residues" evidence="1">
    <location>
        <begin position="545"/>
        <end position="554"/>
    </location>
</feature>
<evidence type="ECO:0000313" key="2">
    <source>
        <dbReference type="EMBL" id="KAJ7712966.1"/>
    </source>
</evidence>
<accession>A0AAD7ME27</accession>
<comment type="caution">
    <text evidence="2">The sequence shown here is derived from an EMBL/GenBank/DDBJ whole genome shotgun (WGS) entry which is preliminary data.</text>
</comment>
<feature type="compositionally biased region" description="Polar residues" evidence="1">
    <location>
        <begin position="455"/>
        <end position="473"/>
    </location>
</feature>
<feature type="compositionally biased region" description="Basic residues" evidence="1">
    <location>
        <begin position="351"/>
        <end position="365"/>
    </location>
</feature>
<feature type="compositionally biased region" description="Basic and acidic residues" evidence="1">
    <location>
        <begin position="555"/>
        <end position="565"/>
    </location>
</feature>
<protein>
    <submittedName>
        <fullName evidence="2">Uncharacterized protein</fullName>
    </submittedName>
</protein>
<reference evidence="2" key="1">
    <citation type="submission" date="2023-03" db="EMBL/GenBank/DDBJ databases">
        <title>Massive genome expansion in bonnet fungi (Mycena s.s.) driven by repeated elements and novel gene families across ecological guilds.</title>
        <authorList>
            <consortium name="Lawrence Berkeley National Laboratory"/>
            <person name="Harder C.B."/>
            <person name="Miyauchi S."/>
            <person name="Viragh M."/>
            <person name="Kuo A."/>
            <person name="Thoen E."/>
            <person name="Andreopoulos B."/>
            <person name="Lu D."/>
            <person name="Skrede I."/>
            <person name="Drula E."/>
            <person name="Henrissat B."/>
            <person name="Morin E."/>
            <person name="Kohler A."/>
            <person name="Barry K."/>
            <person name="LaButti K."/>
            <person name="Morin E."/>
            <person name="Salamov A."/>
            <person name="Lipzen A."/>
            <person name="Mereny Z."/>
            <person name="Hegedus B."/>
            <person name="Baldrian P."/>
            <person name="Stursova M."/>
            <person name="Weitz H."/>
            <person name="Taylor A."/>
            <person name="Grigoriev I.V."/>
            <person name="Nagy L.G."/>
            <person name="Martin F."/>
            <person name="Kauserud H."/>
        </authorList>
    </citation>
    <scope>NUCLEOTIDE SEQUENCE</scope>
    <source>
        <strain evidence="2">CBHHK188m</strain>
    </source>
</reference>
<organism evidence="2 3">
    <name type="scientific">Mycena maculata</name>
    <dbReference type="NCBI Taxonomy" id="230809"/>
    <lineage>
        <taxon>Eukaryota</taxon>
        <taxon>Fungi</taxon>
        <taxon>Dikarya</taxon>
        <taxon>Basidiomycota</taxon>
        <taxon>Agaricomycotina</taxon>
        <taxon>Agaricomycetes</taxon>
        <taxon>Agaricomycetidae</taxon>
        <taxon>Agaricales</taxon>
        <taxon>Marasmiineae</taxon>
        <taxon>Mycenaceae</taxon>
        <taxon>Mycena</taxon>
    </lineage>
</organism>
<evidence type="ECO:0000256" key="1">
    <source>
        <dbReference type="SAM" id="MobiDB-lite"/>
    </source>
</evidence>
<gene>
    <name evidence="2" type="ORF">DFH07DRAFT_974848</name>
</gene>
<name>A0AAD7ME27_9AGAR</name>
<sequence length="821" mass="89518">MQEFAAGWVRERAYLQEVCNEFHSRADWRLADHEEPVLKPYDPKKEVIQPQLPDDEEVLKRAQMKLLNGHIRRWFKYRIRRRRARAAGLNPRKDPFAILLAKLSGLTAPPKARQAYQQFMVEDNLTKVAPVIKAKWEEARAKNDPDTVGRKEPKVGFRVKVARLVFAQLPEAERLEYGTRATAQAKEAKASYMEMLKGPPSNKPADRLKCIEALPDFIAPILAGIQEHTGLQSFVVFGGPMPQFGGEIKTVHVTVGTNKTTAESYFPVWDKKRFNEQILKFYTEYLTAAVFTPEDCIAAAMPNEKDLDNAKYTMEAEDDVKGPELSEIEDDSDLESDDSDVPSDDDLVQPSKKKRKANTKKRKRSQLVEEGDEPSKPAEGEEDGEESAQQSPPTVRGQLPDEEITRLQLEREANLQRNAALNAQWKAEIHKLVPPDPPSAPPPPPRPRALPNGNKRPTNTALTRRSQRVAQAQTGGGGNGEDTGGEGIDKAGGGMGIEADGGDMVVDAVSRPGSSMSSHQDEASRPASSMSSYPESGAPSPPGSELEENPMDVDDLIHTRRRPDFFDDDDDHTSEPDMSDGFVPNPNDLHDLFHSVLSPPADPPEDTPPRSPRSMGLGTSLAEAARYAPSPSQPTSTPGTTNTLPATDILPVVTHAPAPPTTNTTTPPFTNAPTPPTNAARAVTTEPEPPITNAPTPLTNAVQAVTTEAEPPITNAPAPAVTNALPLIDTAVPATEIPPSTNTPPYASTAVVCPPRAPDWFCHALGEMTKRDLGPHFNAVLVAWIRIEAGCDLESHPSQGVLSSKGRPEHVGQWIQAARGR</sequence>
<dbReference type="Proteomes" id="UP001215280">
    <property type="component" value="Unassembled WGS sequence"/>
</dbReference>
<evidence type="ECO:0000313" key="3">
    <source>
        <dbReference type="Proteomes" id="UP001215280"/>
    </source>
</evidence>
<feature type="region of interest" description="Disordered" evidence="1">
    <location>
        <begin position="426"/>
        <end position="697"/>
    </location>
</feature>
<feature type="compositionally biased region" description="Acidic residues" evidence="1">
    <location>
        <begin position="326"/>
        <end position="347"/>
    </location>
</feature>
<feature type="compositionally biased region" description="Pro residues" evidence="1">
    <location>
        <begin position="434"/>
        <end position="448"/>
    </location>
</feature>
<feature type="compositionally biased region" description="Gly residues" evidence="1">
    <location>
        <begin position="474"/>
        <end position="496"/>
    </location>
</feature>
<dbReference type="AlphaFoldDB" id="A0AAD7ME27"/>